<dbReference type="AlphaFoldDB" id="A0A381PLV7"/>
<organism evidence="1">
    <name type="scientific">marine metagenome</name>
    <dbReference type="NCBI Taxonomy" id="408172"/>
    <lineage>
        <taxon>unclassified sequences</taxon>
        <taxon>metagenomes</taxon>
        <taxon>ecological metagenomes</taxon>
    </lineage>
</organism>
<protein>
    <recommendedName>
        <fullName evidence="2">Spore coat protein CotH</fullName>
    </recommendedName>
</protein>
<name>A0A381PLV7_9ZZZZ</name>
<dbReference type="PROSITE" id="PS51257">
    <property type="entry name" value="PROKAR_LIPOPROTEIN"/>
    <property type="match status" value="1"/>
</dbReference>
<evidence type="ECO:0000313" key="1">
    <source>
        <dbReference type="EMBL" id="SUZ67438.1"/>
    </source>
</evidence>
<sequence length="460" mass="53305">MYNKIRSLIYFLIIPFIISCHGPEPLDLDDGESAITDTGEISQRLPEAIISTLGEEIVDEPKINATLSLIEEDLIKSDYNIGIEIRGSSSQMFDKKSYGFETRSSDFNDDIDVSLGGFSEEEDWIFYGPYSDKSLIRNKLTFDLSNLIGYKASDTKFYNLSINGDYKGVYILMEKIKRDKNRVDVTKHSGSSANGGYIIKIDKATGDSSSGTTYDSSMSFRSNYNTKGNLSDQSEIYFIYDYPKPEKISTEQKEYIQTYINDFESNLLSDEFNNIENGYLSYIDIDSFINFFIINEITKNIDGYRLSTFLNKDVNGKLKMGPIWDFNLAFGNSDYCNGWTTSGWGFKFNEICPGDIWQVPFWWNRLMESPKFKEELKVRWNDLRVNLLSNQSITDKIDEYSKFLNDRGAIYQNFSRWDILGRYVWPNKFVANSHNEEIDFMKDWVNNRLQWLDEAILNLE</sequence>
<accession>A0A381PLV7</accession>
<dbReference type="InterPro" id="IPR014867">
    <property type="entry name" value="Spore_coat_CotH_CotH2/3/7"/>
</dbReference>
<reference evidence="1" key="1">
    <citation type="submission" date="2018-05" db="EMBL/GenBank/DDBJ databases">
        <authorList>
            <person name="Lanie J.A."/>
            <person name="Ng W.-L."/>
            <person name="Kazmierczak K.M."/>
            <person name="Andrzejewski T.M."/>
            <person name="Davidsen T.M."/>
            <person name="Wayne K.J."/>
            <person name="Tettelin H."/>
            <person name="Glass J.I."/>
            <person name="Rusch D."/>
            <person name="Podicherti R."/>
            <person name="Tsui H.-C.T."/>
            <person name="Winkler M.E."/>
        </authorList>
    </citation>
    <scope>NUCLEOTIDE SEQUENCE</scope>
</reference>
<dbReference type="EMBL" id="UINC01001012">
    <property type="protein sequence ID" value="SUZ67438.1"/>
    <property type="molecule type" value="Genomic_DNA"/>
</dbReference>
<dbReference type="Pfam" id="PF08757">
    <property type="entry name" value="CotH"/>
    <property type="match status" value="1"/>
</dbReference>
<gene>
    <name evidence="1" type="ORF">METZ01_LOCUS20292</name>
</gene>
<dbReference type="PANTHER" id="PTHR40050:SF1">
    <property type="entry name" value="INNER SPORE COAT PROTEIN H"/>
    <property type="match status" value="1"/>
</dbReference>
<dbReference type="PANTHER" id="PTHR40050">
    <property type="entry name" value="INNER SPORE COAT PROTEIN H"/>
    <property type="match status" value="1"/>
</dbReference>
<evidence type="ECO:0008006" key="2">
    <source>
        <dbReference type="Google" id="ProtNLM"/>
    </source>
</evidence>
<proteinExistence type="predicted"/>